<evidence type="ECO:0000256" key="2">
    <source>
        <dbReference type="ARBA" id="ARBA00023052"/>
    </source>
</evidence>
<protein>
    <recommendedName>
        <fullName evidence="7">Acetolactate synthase large subunit</fullName>
    </recommendedName>
</protein>
<dbReference type="Gene3D" id="3.40.50.970">
    <property type="match status" value="2"/>
</dbReference>
<dbReference type="STRING" id="1280952.HJA_11040"/>
<dbReference type="InterPro" id="IPR029035">
    <property type="entry name" value="DHS-like_NAD/FAD-binding_dom"/>
</dbReference>
<dbReference type="CDD" id="cd02002">
    <property type="entry name" value="TPP_BFDC"/>
    <property type="match status" value="1"/>
</dbReference>
<dbReference type="InterPro" id="IPR029061">
    <property type="entry name" value="THDP-binding"/>
</dbReference>
<dbReference type="PROSITE" id="PS00187">
    <property type="entry name" value="TPP_ENZYMES"/>
    <property type="match status" value="1"/>
</dbReference>
<evidence type="ECO:0008006" key="7">
    <source>
        <dbReference type="Google" id="ProtNLM"/>
    </source>
</evidence>
<evidence type="ECO:0000313" key="5">
    <source>
        <dbReference type="EMBL" id="KCZ88113.1"/>
    </source>
</evidence>
<dbReference type="CDD" id="cd07035">
    <property type="entry name" value="TPP_PYR_POX_like"/>
    <property type="match status" value="1"/>
</dbReference>
<dbReference type="Pfam" id="PF02776">
    <property type="entry name" value="TPP_enzyme_N"/>
    <property type="match status" value="1"/>
</dbReference>
<dbReference type="GO" id="GO:0000287">
    <property type="term" value="F:magnesium ion binding"/>
    <property type="evidence" value="ECO:0007669"/>
    <property type="project" value="InterPro"/>
</dbReference>
<dbReference type="EMBL" id="ARYJ01000006">
    <property type="protein sequence ID" value="KCZ88113.1"/>
    <property type="molecule type" value="Genomic_DNA"/>
</dbReference>
<dbReference type="InterPro" id="IPR012001">
    <property type="entry name" value="Thiamin_PyroP_enz_TPP-bd_dom"/>
</dbReference>
<sequence length="523" mass="54455">MADTQVQTMTGAEALVSTLADHGVTACFANPGTSEMHLVTALDHEPRIKSVLCLFEGVATGAADGHARVTGNPAMTLLHLGAGYMNGGANIHNAKRAWTPMINVIGDHAVPHLRYDAPLTSNILGLAGPNSNWIKSADKVADAGELAAEAWEASFGPVSGPVSLLLPADTAWNEGGKPGKTRARPSLRKPDAARIEDAARKLKDAKKPVILINGTALTKEGLAQGARLKAAGLRVITDTFFPRQARGAGTFIPDRMQYFAEGAIADLEGADLMLVAGTQVPVAFFSYPGKPSVLVPEGCEPYIIGGPETDSAAVLGALADAIGAKDAAGFAELDIPGQPTGDLNAMTVGMALARQMPEGTFVSDDGVSNGLPCFLMTQKAQPHDWMMLTGGAIGQGMPLALGAAVAAPDRKVLCISGDGAGMYTNQALWSMSRENANVVNVVFVNHSYRILNIELARTGAGNPGPTAKSMLELGEPEIDWVKLAEAQGVEAQDAFTAEEFDAALERAFAADGPQLIAAHVPAR</sequence>
<accession>A0A059FC74</accession>
<proteinExistence type="inferred from homology"/>
<gene>
    <name evidence="5" type="ORF">HJA_11040</name>
</gene>
<dbReference type="SUPFAM" id="SSF52518">
    <property type="entry name" value="Thiamin diphosphate-binding fold (THDP-binding)"/>
    <property type="match status" value="2"/>
</dbReference>
<keyword evidence="6" id="KW-1185">Reference proteome</keyword>
<comment type="similarity">
    <text evidence="1">Belongs to the TPP enzyme family.</text>
</comment>
<name>A0A059FC74_9PROT</name>
<dbReference type="Gene3D" id="3.40.50.1220">
    <property type="entry name" value="TPP-binding domain"/>
    <property type="match status" value="1"/>
</dbReference>
<feature type="domain" description="Thiamine pyrophosphate enzyme N-terminal TPP-binding" evidence="4">
    <location>
        <begin position="9"/>
        <end position="113"/>
    </location>
</feature>
<keyword evidence="2" id="KW-0786">Thiamine pyrophosphate</keyword>
<dbReference type="InterPro" id="IPR011766">
    <property type="entry name" value="TPP_enzyme_TPP-bd"/>
</dbReference>
<dbReference type="GO" id="GO:0050660">
    <property type="term" value="F:flavin adenine dinucleotide binding"/>
    <property type="evidence" value="ECO:0007669"/>
    <property type="project" value="TreeGrafter"/>
</dbReference>
<organism evidence="5 6">
    <name type="scientific">Hyphomonas jannaschiana VP2</name>
    <dbReference type="NCBI Taxonomy" id="1280952"/>
    <lineage>
        <taxon>Bacteria</taxon>
        <taxon>Pseudomonadati</taxon>
        <taxon>Pseudomonadota</taxon>
        <taxon>Alphaproteobacteria</taxon>
        <taxon>Hyphomonadales</taxon>
        <taxon>Hyphomonadaceae</taxon>
        <taxon>Hyphomonas</taxon>
    </lineage>
</organism>
<dbReference type="eggNOG" id="COG0028">
    <property type="taxonomic scope" value="Bacteria"/>
</dbReference>
<dbReference type="GO" id="GO:0044281">
    <property type="term" value="P:small molecule metabolic process"/>
    <property type="evidence" value="ECO:0007669"/>
    <property type="project" value="UniProtKB-ARBA"/>
</dbReference>
<dbReference type="Pfam" id="PF02775">
    <property type="entry name" value="TPP_enzyme_C"/>
    <property type="match status" value="1"/>
</dbReference>
<comment type="caution">
    <text evidence="5">The sequence shown here is derived from an EMBL/GenBank/DDBJ whole genome shotgun (WGS) entry which is preliminary data.</text>
</comment>
<feature type="domain" description="Thiamine pyrophosphate enzyme TPP-binding" evidence="3">
    <location>
        <begin position="380"/>
        <end position="517"/>
    </location>
</feature>
<dbReference type="Proteomes" id="UP000024816">
    <property type="component" value="Unassembled WGS sequence"/>
</dbReference>
<evidence type="ECO:0000259" key="3">
    <source>
        <dbReference type="Pfam" id="PF02775"/>
    </source>
</evidence>
<dbReference type="PANTHER" id="PTHR18968">
    <property type="entry name" value="THIAMINE PYROPHOSPHATE ENZYMES"/>
    <property type="match status" value="1"/>
</dbReference>
<dbReference type="InterPro" id="IPR000399">
    <property type="entry name" value="TPP-bd_CS"/>
</dbReference>
<dbReference type="GO" id="GO:0003984">
    <property type="term" value="F:acetolactate synthase activity"/>
    <property type="evidence" value="ECO:0007669"/>
    <property type="project" value="TreeGrafter"/>
</dbReference>
<dbReference type="InterPro" id="IPR045229">
    <property type="entry name" value="TPP_enz"/>
</dbReference>
<dbReference type="GO" id="GO:0030976">
    <property type="term" value="F:thiamine pyrophosphate binding"/>
    <property type="evidence" value="ECO:0007669"/>
    <property type="project" value="InterPro"/>
</dbReference>
<evidence type="ECO:0000313" key="6">
    <source>
        <dbReference type="Proteomes" id="UP000024816"/>
    </source>
</evidence>
<dbReference type="PANTHER" id="PTHR18968:SF86">
    <property type="entry name" value="ACETOLACTATE SYNTHASE LARGE SUBUNIT ILVX-RELATED"/>
    <property type="match status" value="1"/>
</dbReference>
<dbReference type="AlphaFoldDB" id="A0A059FC74"/>
<dbReference type="PATRIC" id="fig|1280952.3.peg.2205"/>
<dbReference type="NCBIfam" id="NF005760">
    <property type="entry name" value="PRK07586.1"/>
    <property type="match status" value="1"/>
</dbReference>
<dbReference type="SUPFAM" id="SSF52467">
    <property type="entry name" value="DHS-like NAD/FAD-binding domain"/>
    <property type="match status" value="1"/>
</dbReference>
<evidence type="ECO:0000256" key="1">
    <source>
        <dbReference type="ARBA" id="ARBA00007812"/>
    </source>
</evidence>
<evidence type="ECO:0000259" key="4">
    <source>
        <dbReference type="Pfam" id="PF02776"/>
    </source>
</evidence>
<reference evidence="5 6" key="1">
    <citation type="journal article" date="2014" name="Antonie Van Leeuwenhoek">
        <title>Hyphomonas beringensis sp. nov. and Hyphomonas chukchiensis sp. nov., isolated from surface seawater of the Bering Sea and Chukchi Sea.</title>
        <authorList>
            <person name="Li C."/>
            <person name="Lai Q."/>
            <person name="Li G."/>
            <person name="Dong C."/>
            <person name="Wang J."/>
            <person name="Liao Y."/>
            <person name="Shao Z."/>
        </authorList>
    </citation>
    <scope>NUCLEOTIDE SEQUENCE [LARGE SCALE GENOMIC DNA]</scope>
    <source>
        <strain evidence="5 6">VP2</strain>
    </source>
</reference>